<gene>
    <name evidence="2" type="ORF">AVDCRST_MAG61-2583</name>
</gene>
<organism evidence="2">
    <name type="scientific">uncultured Friedmanniella sp</name>
    <dbReference type="NCBI Taxonomy" id="335381"/>
    <lineage>
        <taxon>Bacteria</taxon>
        <taxon>Bacillati</taxon>
        <taxon>Actinomycetota</taxon>
        <taxon>Actinomycetes</taxon>
        <taxon>Propionibacteriales</taxon>
        <taxon>Nocardioidaceae</taxon>
        <taxon>Friedmanniella</taxon>
        <taxon>environmental samples</taxon>
    </lineage>
</organism>
<dbReference type="EMBL" id="CADCTT010000320">
    <property type="protein sequence ID" value="CAA9325700.1"/>
    <property type="molecule type" value="Genomic_DNA"/>
</dbReference>
<evidence type="ECO:0000313" key="2">
    <source>
        <dbReference type="EMBL" id="CAA9325700.1"/>
    </source>
</evidence>
<proteinExistence type="predicted"/>
<feature type="region of interest" description="Disordered" evidence="1">
    <location>
        <begin position="1"/>
        <end position="42"/>
    </location>
</feature>
<accession>A0A6J4L8N0</accession>
<reference evidence="2" key="1">
    <citation type="submission" date="2020-02" db="EMBL/GenBank/DDBJ databases">
        <authorList>
            <person name="Meier V. D."/>
        </authorList>
    </citation>
    <scope>NUCLEOTIDE SEQUENCE</scope>
    <source>
        <strain evidence="2">AVDCRST_MAG61</strain>
    </source>
</reference>
<name>A0A6J4L8N0_9ACTN</name>
<feature type="region of interest" description="Disordered" evidence="1">
    <location>
        <begin position="94"/>
        <end position="117"/>
    </location>
</feature>
<sequence>MLVAGLGDPAVEVQPRLVGRPRAGRLDPRPGDREPVGVEAHPRQQRDVLGVAVVVVVGHVPGGAVGDGSGGADEGVPDAGAPAVLVDGALDLVRRGGRPPDEVGGQGGGSGGHGLVSSCVVGRLGQRRLRSPEAGPPGSGTLEVQPVVADASRSCSGAGFRALIDRANL</sequence>
<feature type="compositionally biased region" description="Gly residues" evidence="1">
    <location>
        <begin position="104"/>
        <end position="114"/>
    </location>
</feature>
<dbReference type="AlphaFoldDB" id="A0A6J4L8N0"/>
<evidence type="ECO:0000256" key="1">
    <source>
        <dbReference type="SAM" id="MobiDB-lite"/>
    </source>
</evidence>
<protein>
    <submittedName>
        <fullName evidence="2">Uncharacterized protein</fullName>
    </submittedName>
</protein>
<feature type="compositionally biased region" description="Basic and acidic residues" evidence="1">
    <location>
        <begin position="24"/>
        <end position="42"/>
    </location>
</feature>